<dbReference type="Proteomes" id="UP001489004">
    <property type="component" value="Unassembled WGS sequence"/>
</dbReference>
<dbReference type="SUPFAM" id="SSF50978">
    <property type="entry name" value="WD40 repeat-like"/>
    <property type="match status" value="1"/>
</dbReference>
<feature type="compositionally biased region" description="Polar residues" evidence="5">
    <location>
        <begin position="342"/>
        <end position="355"/>
    </location>
</feature>
<evidence type="ECO:0000313" key="6">
    <source>
        <dbReference type="EMBL" id="KAK9809221.1"/>
    </source>
</evidence>
<keyword evidence="7" id="KW-1185">Reference proteome</keyword>
<dbReference type="Gene3D" id="2.130.10.10">
    <property type="entry name" value="YVTN repeat-like/Quinoprotein amine dehydrogenase"/>
    <property type="match status" value="1"/>
</dbReference>
<dbReference type="InterPro" id="IPR001680">
    <property type="entry name" value="WD40_rpt"/>
</dbReference>
<dbReference type="InterPro" id="IPR015943">
    <property type="entry name" value="WD40/YVTN_repeat-like_dom_sf"/>
</dbReference>
<proteinExistence type="predicted"/>
<dbReference type="PANTHER" id="PTHR22652:SF0">
    <property type="entry name" value="NUCLEOPORIN NUP43"/>
    <property type="match status" value="1"/>
</dbReference>
<dbReference type="InterPro" id="IPR036322">
    <property type="entry name" value="WD40_repeat_dom_sf"/>
</dbReference>
<name>A0AAW1PL14_9CHLO</name>
<feature type="region of interest" description="Disordered" evidence="5">
    <location>
        <begin position="335"/>
        <end position="355"/>
    </location>
</feature>
<evidence type="ECO:0000256" key="2">
    <source>
        <dbReference type="ARBA" id="ARBA00022574"/>
    </source>
</evidence>
<comment type="subcellular location">
    <subcellularLocation>
        <location evidence="1">Nucleus</location>
    </subcellularLocation>
</comment>
<evidence type="ECO:0000313" key="7">
    <source>
        <dbReference type="Proteomes" id="UP001489004"/>
    </source>
</evidence>
<keyword evidence="2" id="KW-0853">WD repeat</keyword>
<gene>
    <name evidence="6" type="ORF">WJX72_011562</name>
</gene>
<evidence type="ECO:0000256" key="4">
    <source>
        <dbReference type="ARBA" id="ARBA00023242"/>
    </source>
</evidence>
<evidence type="ECO:0000256" key="3">
    <source>
        <dbReference type="ARBA" id="ARBA00022737"/>
    </source>
</evidence>
<sequence length="410" mass="43635">MDEPHLSRHYLGTQGLKVKCIPFAPPGPAEPDRGIQSHKLLAVGNWSQDAEQNVLSVVDLEVWTSPGEDRVLQAGLSSLAGWEHPGSITDLQVTQVGPGRVVLLTGSSTGAVCRVQLDVPAAPGSAPEQVQIRGEREDFDGIRLRPWRHLHTGPVAALDIRAETRQVVSVGLDGAIWILPLDGPQPAKPFVEARKSVSYSAVRWASNTSFVTAGTTGGLESWDIRQGPRPVTQSPLAWGLAGAGRRDAAQGFDRIQCLDVHPSRPHLCASGSSNGTVTVWDLRFDRPPRLCSVADQAGGGVWQVRLDLSDAAYSNSQTHPAVLFCTDGGILAHATPAPGMPSTGQAAVDSEQNSARPQLQSEASIVYQEPCGSITSFDIGPGSVDAADVFCVTDQECLLYYRRLRAAPGA</sequence>
<dbReference type="AlphaFoldDB" id="A0AAW1PL14"/>
<keyword evidence="4" id="KW-0539">Nucleus</keyword>
<evidence type="ECO:0000256" key="1">
    <source>
        <dbReference type="ARBA" id="ARBA00004123"/>
    </source>
</evidence>
<comment type="caution">
    <text evidence="6">The sequence shown here is derived from an EMBL/GenBank/DDBJ whole genome shotgun (WGS) entry which is preliminary data.</text>
</comment>
<dbReference type="EMBL" id="JALJOR010000011">
    <property type="protein sequence ID" value="KAK9809221.1"/>
    <property type="molecule type" value="Genomic_DNA"/>
</dbReference>
<reference evidence="6 7" key="1">
    <citation type="journal article" date="2024" name="Nat. Commun.">
        <title>Phylogenomics reveals the evolutionary origins of lichenization in chlorophyte algae.</title>
        <authorList>
            <person name="Puginier C."/>
            <person name="Libourel C."/>
            <person name="Otte J."/>
            <person name="Skaloud P."/>
            <person name="Haon M."/>
            <person name="Grisel S."/>
            <person name="Petersen M."/>
            <person name="Berrin J.G."/>
            <person name="Delaux P.M."/>
            <person name="Dal Grande F."/>
            <person name="Keller J."/>
        </authorList>
    </citation>
    <scope>NUCLEOTIDE SEQUENCE [LARGE SCALE GENOMIC DNA]</scope>
    <source>
        <strain evidence="6 7">SAG 2043</strain>
    </source>
</reference>
<accession>A0AAW1PL14</accession>
<dbReference type="GO" id="GO:0031080">
    <property type="term" value="C:nuclear pore outer ring"/>
    <property type="evidence" value="ECO:0007669"/>
    <property type="project" value="TreeGrafter"/>
</dbReference>
<evidence type="ECO:0000256" key="5">
    <source>
        <dbReference type="SAM" id="MobiDB-lite"/>
    </source>
</evidence>
<dbReference type="PANTHER" id="PTHR22652">
    <property type="entry name" value="NUCLEOPORIN NUP43"/>
    <property type="match status" value="1"/>
</dbReference>
<keyword evidence="3" id="KW-0677">Repeat</keyword>
<evidence type="ECO:0008006" key="8">
    <source>
        <dbReference type="Google" id="ProtNLM"/>
    </source>
</evidence>
<protein>
    <recommendedName>
        <fullName evidence="8">Nucleoporin Nup43</fullName>
    </recommendedName>
</protein>
<dbReference type="SMART" id="SM00320">
    <property type="entry name" value="WD40"/>
    <property type="match status" value="2"/>
</dbReference>
<organism evidence="6 7">
    <name type="scientific">[Myrmecia] bisecta</name>
    <dbReference type="NCBI Taxonomy" id="41462"/>
    <lineage>
        <taxon>Eukaryota</taxon>
        <taxon>Viridiplantae</taxon>
        <taxon>Chlorophyta</taxon>
        <taxon>core chlorophytes</taxon>
        <taxon>Trebouxiophyceae</taxon>
        <taxon>Trebouxiales</taxon>
        <taxon>Trebouxiaceae</taxon>
        <taxon>Myrmecia</taxon>
    </lineage>
</organism>